<feature type="domain" description="FYVE-type" evidence="5">
    <location>
        <begin position="269"/>
        <end position="328"/>
    </location>
</feature>
<reference evidence="6 7" key="1">
    <citation type="submission" date="2019-07" db="EMBL/GenBank/DDBJ databases">
        <title>Genomics analysis of Aphanomyces spp. identifies a new class of oomycete effector associated with host adaptation.</title>
        <authorList>
            <person name="Gaulin E."/>
        </authorList>
    </citation>
    <scope>NUCLEOTIDE SEQUENCE [LARGE SCALE GENOMIC DNA]</scope>
    <source>
        <strain evidence="6 7">ATCC 201684</strain>
    </source>
</reference>
<keyword evidence="1" id="KW-0479">Metal-binding</keyword>
<gene>
    <name evidence="6" type="ORF">Ae201684_007216</name>
</gene>
<organism evidence="6 7">
    <name type="scientific">Aphanomyces euteiches</name>
    <dbReference type="NCBI Taxonomy" id="100861"/>
    <lineage>
        <taxon>Eukaryota</taxon>
        <taxon>Sar</taxon>
        <taxon>Stramenopiles</taxon>
        <taxon>Oomycota</taxon>
        <taxon>Saprolegniomycetes</taxon>
        <taxon>Saprolegniales</taxon>
        <taxon>Verrucalvaceae</taxon>
        <taxon>Aphanomyces</taxon>
    </lineage>
</organism>
<dbReference type="SUPFAM" id="SSF57903">
    <property type="entry name" value="FYVE/PHD zinc finger"/>
    <property type="match status" value="1"/>
</dbReference>
<evidence type="ECO:0000256" key="1">
    <source>
        <dbReference type="ARBA" id="ARBA00022723"/>
    </source>
</evidence>
<dbReference type="SMART" id="SM00064">
    <property type="entry name" value="FYVE"/>
    <property type="match status" value="1"/>
</dbReference>
<dbReference type="PROSITE" id="PS50178">
    <property type="entry name" value="ZF_FYVE"/>
    <property type="match status" value="1"/>
</dbReference>
<dbReference type="AlphaFoldDB" id="A0A6G0X8D1"/>
<accession>A0A6G0X8D1</accession>
<dbReference type="PANTHER" id="PTHR13510:SF44">
    <property type="entry name" value="RABENOSYN-5"/>
    <property type="match status" value="1"/>
</dbReference>
<keyword evidence="2 4" id="KW-0863">Zinc-finger</keyword>
<dbReference type="Pfam" id="PF01363">
    <property type="entry name" value="FYVE"/>
    <property type="match status" value="1"/>
</dbReference>
<dbReference type="Gene3D" id="3.30.40.10">
    <property type="entry name" value="Zinc/RING finger domain, C3HC4 (zinc finger)"/>
    <property type="match status" value="1"/>
</dbReference>
<name>A0A6G0X8D1_9STRA</name>
<dbReference type="GO" id="GO:0008270">
    <property type="term" value="F:zinc ion binding"/>
    <property type="evidence" value="ECO:0007669"/>
    <property type="project" value="UniProtKB-KW"/>
</dbReference>
<dbReference type="VEuPathDB" id="FungiDB:AeMF1_012707"/>
<proteinExistence type="predicted"/>
<keyword evidence="7" id="KW-1185">Reference proteome</keyword>
<evidence type="ECO:0000256" key="2">
    <source>
        <dbReference type="ARBA" id="ARBA00022771"/>
    </source>
</evidence>
<evidence type="ECO:0000259" key="5">
    <source>
        <dbReference type="PROSITE" id="PS50178"/>
    </source>
</evidence>
<keyword evidence="3" id="KW-0862">Zinc</keyword>
<comment type="caution">
    <text evidence="6">The sequence shown here is derived from an EMBL/GenBank/DDBJ whole genome shotgun (WGS) entry which is preliminary data.</text>
</comment>
<dbReference type="Proteomes" id="UP000481153">
    <property type="component" value="Unassembled WGS sequence"/>
</dbReference>
<dbReference type="InterPro" id="IPR000306">
    <property type="entry name" value="Znf_FYVE"/>
</dbReference>
<protein>
    <recommendedName>
        <fullName evidence="5">FYVE-type domain-containing protein</fullName>
    </recommendedName>
</protein>
<dbReference type="InterPro" id="IPR013083">
    <property type="entry name" value="Znf_RING/FYVE/PHD"/>
</dbReference>
<dbReference type="CDD" id="cd00065">
    <property type="entry name" value="FYVE_like_SF"/>
    <property type="match status" value="1"/>
</dbReference>
<dbReference type="Gene3D" id="3.30.530.20">
    <property type="match status" value="1"/>
</dbReference>
<sequence>MKRPPSIFFSCPPLSPQEETRLRAVANETAVDVIAHSRLHGGPIHWTPHGTEANVKIFKGYDVRHHHRDAALETEIYLGLIEVKAHMEEIAAVFADQNGADAIDMAHLYTIEERTHRGTSVHVSWRGYKSFLPGVIRRRDVCLVDIADGFVTKDGRRGFVSAQRSVELPCCPELDPSLGYTRQVTLGSGLVALESSQRGTLYISYLLQLPGAYSGLAEHIVQAFKQDIVLKDKTARRRLLDALLPIRQRLFEAHLSRTPILNAMQLVPHEARYQCYLCLKPFGLFRRKTSCFKCGEVFCSKCTEPWRVQVGDRLRLVPICKFCVQAPSDVDVDDQLDQECSELEWAGASLETLVCF</sequence>
<dbReference type="InterPro" id="IPR052727">
    <property type="entry name" value="Rab4/Rab5_effector"/>
</dbReference>
<dbReference type="InterPro" id="IPR011011">
    <property type="entry name" value="Znf_FYVE_PHD"/>
</dbReference>
<evidence type="ECO:0000313" key="7">
    <source>
        <dbReference type="Proteomes" id="UP000481153"/>
    </source>
</evidence>
<evidence type="ECO:0000256" key="3">
    <source>
        <dbReference type="ARBA" id="ARBA00022833"/>
    </source>
</evidence>
<dbReference type="PANTHER" id="PTHR13510">
    <property type="entry name" value="FYVE-FINGER-CONTAINING RAB5 EFFECTOR PROTEIN RABENOSYN-5-RELATED"/>
    <property type="match status" value="1"/>
</dbReference>
<evidence type="ECO:0000313" key="6">
    <source>
        <dbReference type="EMBL" id="KAF0736193.1"/>
    </source>
</evidence>
<dbReference type="InterPro" id="IPR017455">
    <property type="entry name" value="Znf_FYVE-rel"/>
</dbReference>
<dbReference type="InterPro" id="IPR023393">
    <property type="entry name" value="START-like_dom_sf"/>
</dbReference>
<evidence type="ECO:0000256" key="4">
    <source>
        <dbReference type="PROSITE-ProRule" id="PRU00091"/>
    </source>
</evidence>
<dbReference type="EMBL" id="VJMJ01000089">
    <property type="protein sequence ID" value="KAF0736193.1"/>
    <property type="molecule type" value="Genomic_DNA"/>
</dbReference>